<reference evidence="4" key="4">
    <citation type="journal article" date="2008" name="Nucleic Acids Res.">
        <title>The rice annotation project database (RAP-DB): 2008 update.</title>
        <authorList>
            <consortium name="The rice annotation project (RAP)"/>
        </authorList>
    </citation>
    <scope>GENOME REANNOTATION</scope>
    <source>
        <strain evidence="4">cv. Nipponbare</strain>
    </source>
</reference>
<evidence type="ECO:0000256" key="1">
    <source>
        <dbReference type="SAM" id="SignalP"/>
    </source>
</evidence>
<proteinExistence type="predicted"/>
<sequence length="130" mass="13637">MASQGVVLLAVVVAVAVMSVSVASAPVDGGVLPAPAPVTGAAAVGRGVSGAGRGVLCRAVHPRRGWDHALGTRGSNGWNWFVDNLRFGHCSFWVVSGDRVVVLALCSFTFQGLFIYSDDEKHLSEEDEEE</sequence>
<name>Q69MN3_ORYSJ</name>
<evidence type="ECO:0000313" key="2">
    <source>
        <dbReference type="EMBL" id="BAD33749.1"/>
    </source>
</evidence>
<protein>
    <submittedName>
        <fullName evidence="3">Uncharacterized protein</fullName>
    </submittedName>
</protein>
<evidence type="ECO:0000313" key="3">
    <source>
        <dbReference type="EMBL" id="BAD33877.1"/>
    </source>
</evidence>
<reference evidence="3" key="2">
    <citation type="submission" date="2002-09" db="EMBL/GenBank/DDBJ databases">
        <title>Oryza sativa nipponbare(GA3) genomic DNA, chromosome 9, PAC clone:P0489D11.</title>
        <authorList>
            <person name="Sasaki T."/>
            <person name="Matsumoto T."/>
            <person name="Katayose Y."/>
        </authorList>
    </citation>
    <scope>NUCLEOTIDE SEQUENCE</scope>
</reference>
<reference evidence="4" key="3">
    <citation type="journal article" date="2005" name="Nature">
        <title>The map-based sequence of the rice genome.</title>
        <authorList>
            <consortium name="International rice genome sequencing project (IRGSP)"/>
            <person name="Matsumoto T."/>
            <person name="Wu J."/>
            <person name="Kanamori H."/>
            <person name="Katayose Y."/>
            <person name="Fujisawa M."/>
            <person name="Namiki N."/>
            <person name="Mizuno H."/>
            <person name="Yamamoto K."/>
            <person name="Antonio B.A."/>
            <person name="Baba T."/>
            <person name="Sakata K."/>
            <person name="Nagamura Y."/>
            <person name="Aoki H."/>
            <person name="Arikawa K."/>
            <person name="Arita K."/>
            <person name="Bito T."/>
            <person name="Chiden Y."/>
            <person name="Fujitsuka N."/>
            <person name="Fukunaka R."/>
            <person name="Hamada M."/>
            <person name="Harada C."/>
            <person name="Hayashi A."/>
            <person name="Hijishita S."/>
            <person name="Honda M."/>
            <person name="Hosokawa S."/>
            <person name="Ichikawa Y."/>
            <person name="Idonuma A."/>
            <person name="Iijima M."/>
            <person name="Ikeda M."/>
            <person name="Ikeno M."/>
            <person name="Ito K."/>
            <person name="Ito S."/>
            <person name="Ito T."/>
            <person name="Ito Y."/>
            <person name="Ito Y."/>
            <person name="Iwabuchi A."/>
            <person name="Kamiya K."/>
            <person name="Karasawa W."/>
            <person name="Kurita K."/>
            <person name="Katagiri S."/>
            <person name="Kikuta A."/>
            <person name="Kobayashi H."/>
            <person name="Kobayashi N."/>
            <person name="Machita K."/>
            <person name="Maehara T."/>
            <person name="Masukawa M."/>
            <person name="Mizubayashi T."/>
            <person name="Mukai Y."/>
            <person name="Nagasaki H."/>
            <person name="Nagata Y."/>
            <person name="Naito S."/>
            <person name="Nakashima M."/>
            <person name="Nakama Y."/>
            <person name="Nakamichi Y."/>
            <person name="Nakamura M."/>
            <person name="Meguro A."/>
            <person name="Negishi M."/>
            <person name="Ohta I."/>
            <person name="Ohta T."/>
            <person name="Okamoto M."/>
            <person name="Ono N."/>
            <person name="Saji S."/>
            <person name="Sakaguchi M."/>
            <person name="Sakai K."/>
            <person name="Shibata M."/>
            <person name="Shimokawa T."/>
            <person name="Song J."/>
            <person name="Takazaki Y."/>
            <person name="Terasawa K."/>
            <person name="Tsugane M."/>
            <person name="Tsuji K."/>
            <person name="Ueda S."/>
            <person name="Waki K."/>
            <person name="Yamagata H."/>
            <person name="Yamamoto M."/>
            <person name="Yamamoto S."/>
            <person name="Yamane H."/>
            <person name="Yoshiki S."/>
            <person name="Yoshihara R."/>
            <person name="Yukawa K."/>
            <person name="Zhong H."/>
            <person name="Yano M."/>
            <person name="Yuan Q."/>
            <person name="Ouyang S."/>
            <person name="Liu J."/>
            <person name="Jones K.M."/>
            <person name="Gansberger K."/>
            <person name="Moffat K."/>
            <person name="Hill J."/>
            <person name="Bera J."/>
            <person name="Fadrosh D."/>
            <person name="Jin S."/>
            <person name="Johri S."/>
            <person name="Kim M."/>
            <person name="Overton L."/>
            <person name="Reardon M."/>
            <person name="Tsitrin T."/>
            <person name="Vuong H."/>
            <person name="Weaver B."/>
            <person name="Ciecko A."/>
            <person name="Tallon L."/>
            <person name="Jackson J."/>
            <person name="Pai G."/>
            <person name="Aken S.V."/>
            <person name="Utterback T."/>
            <person name="Reidmuller S."/>
            <person name="Feldblyum T."/>
            <person name="Hsiao J."/>
            <person name="Zismann V."/>
            <person name="Iobst S."/>
            <person name="de Vazeille A.R."/>
            <person name="Buell C.R."/>
            <person name="Ying K."/>
            <person name="Li Y."/>
            <person name="Lu T."/>
            <person name="Huang Y."/>
            <person name="Zhao Q."/>
            <person name="Feng Q."/>
            <person name="Zhang L."/>
            <person name="Zhu J."/>
            <person name="Weng Q."/>
            <person name="Mu J."/>
            <person name="Lu Y."/>
            <person name="Fan D."/>
            <person name="Liu Y."/>
            <person name="Guan J."/>
            <person name="Zhang Y."/>
            <person name="Yu S."/>
            <person name="Liu X."/>
            <person name="Zhang Y."/>
            <person name="Hong G."/>
            <person name="Han B."/>
            <person name="Choisne N."/>
            <person name="Demange N."/>
            <person name="Orjeda G."/>
            <person name="Samain S."/>
            <person name="Cattolico L."/>
            <person name="Pelletier E."/>
            <person name="Couloux A."/>
            <person name="Segurens B."/>
            <person name="Wincker P."/>
            <person name="D'Hont A."/>
            <person name="Scarpelli C."/>
            <person name="Weissenbach J."/>
            <person name="Salanoubat M."/>
            <person name="Quetier F."/>
            <person name="Yu Y."/>
            <person name="Kim H.R."/>
            <person name="Rambo T."/>
            <person name="Currie J."/>
            <person name="Collura K."/>
            <person name="Luo M."/>
            <person name="Yang T."/>
            <person name="Ammiraju J.S.S."/>
            <person name="Engler F."/>
            <person name="Soderlund C."/>
            <person name="Wing R.A."/>
            <person name="Palmer L.E."/>
            <person name="de la Bastide M."/>
            <person name="Spiegel L."/>
            <person name="Nascimento L."/>
            <person name="Zutavern T."/>
            <person name="O'Shaughnessy A."/>
            <person name="Dike S."/>
            <person name="Dedhia N."/>
            <person name="Preston R."/>
            <person name="Balija V."/>
            <person name="McCombie W.R."/>
            <person name="Chow T."/>
            <person name="Chen H."/>
            <person name="Chung M."/>
            <person name="Chen C."/>
            <person name="Shaw J."/>
            <person name="Wu H."/>
            <person name="Hsiao K."/>
            <person name="Chao Y."/>
            <person name="Chu M."/>
            <person name="Cheng C."/>
            <person name="Hour A."/>
            <person name="Lee P."/>
            <person name="Lin S."/>
            <person name="Lin Y."/>
            <person name="Liou J."/>
            <person name="Liu S."/>
            <person name="Hsing Y."/>
            <person name="Raghuvanshi S."/>
            <person name="Mohanty A."/>
            <person name="Bharti A.K."/>
            <person name="Gaur A."/>
            <person name="Gupta V."/>
            <person name="Kumar D."/>
            <person name="Ravi V."/>
            <person name="Vij S."/>
            <person name="Kapur A."/>
            <person name="Khurana P."/>
            <person name="Khurana P."/>
            <person name="Khurana J.P."/>
            <person name="Tyagi A.K."/>
            <person name="Gaikwad K."/>
            <person name="Singh A."/>
            <person name="Dalal V."/>
            <person name="Srivastava S."/>
            <person name="Dixit A."/>
            <person name="Pal A.K."/>
            <person name="Ghazi I.A."/>
            <person name="Yadav M."/>
            <person name="Pandit A."/>
            <person name="Bhargava A."/>
            <person name="Sureshbabu K."/>
            <person name="Batra K."/>
            <person name="Sharma T.R."/>
            <person name="Mohapatra T."/>
            <person name="Singh N.K."/>
            <person name="Messing J."/>
            <person name="Nelson A.B."/>
            <person name="Fuks G."/>
            <person name="Kavchok S."/>
            <person name="Keizer G."/>
            <person name="Linton E."/>
            <person name="Llaca V."/>
            <person name="Song R."/>
            <person name="Tanyolac B."/>
            <person name="Young S."/>
            <person name="Ho-Il K."/>
            <person name="Hahn J.H."/>
            <person name="Sangsakoo G."/>
            <person name="Vanavichit A."/>
            <person name="de Mattos Luiz.A.T."/>
            <person name="Zimmer P.D."/>
            <person name="Malone G."/>
            <person name="Dellagostin O."/>
            <person name="de Oliveira A.C."/>
            <person name="Bevan M."/>
            <person name="Bancroft I."/>
            <person name="Minx P."/>
            <person name="Cordum H."/>
            <person name="Wilson R."/>
            <person name="Cheng Z."/>
            <person name="Jin W."/>
            <person name="Jiang J."/>
            <person name="Leong S.A."/>
            <person name="Iwama H."/>
            <person name="Gojobori T."/>
            <person name="Itoh T."/>
            <person name="Niimura Y."/>
            <person name="Fujii Y."/>
            <person name="Habara T."/>
            <person name="Sakai H."/>
            <person name="Sato Y."/>
            <person name="Wilson G."/>
            <person name="Kumar K."/>
            <person name="McCouch S."/>
            <person name="Juretic N."/>
            <person name="Hoen D."/>
            <person name="Wright S."/>
            <person name="Bruskiewich R."/>
            <person name="Bureau T."/>
            <person name="Miyao A."/>
            <person name="Hirochika H."/>
            <person name="Nishikawa T."/>
            <person name="Kadowaki K."/>
            <person name="Sugiura M."/>
            <person name="Burr B."/>
            <person name="Sasaki T."/>
        </authorList>
    </citation>
    <scope>NUCLEOTIDE SEQUENCE [LARGE SCALE GENOMIC DNA]</scope>
    <source>
        <strain evidence="4">cv. Nipponbare</strain>
    </source>
</reference>
<keyword evidence="1" id="KW-0732">Signal</keyword>
<evidence type="ECO:0000313" key="4">
    <source>
        <dbReference type="Proteomes" id="UP000000763"/>
    </source>
</evidence>
<organism evidence="3 4">
    <name type="scientific">Oryza sativa subsp. japonica</name>
    <name type="common">Rice</name>
    <dbReference type="NCBI Taxonomy" id="39947"/>
    <lineage>
        <taxon>Eukaryota</taxon>
        <taxon>Viridiplantae</taxon>
        <taxon>Streptophyta</taxon>
        <taxon>Embryophyta</taxon>
        <taxon>Tracheophyta</taxon>
        <taxon>Spermatophyta</taxon>
        <taxon>Magnoliopsida</taxon>
        <taxon>Liliopsida</taxon>
        <taxon>Poales</taxon>
        <taxon>Poaceae</taxon>
        <taxon>BOP clade</taxon>
        <taxon>Oryzoideae</taxon>
        <taxon>Oryzeae</taxon>
        <taxon>Oryzinae</taxon>
        <taxon>Oryza</taxon>
        <taxon>Oryza sativa</taxon>
    </lineage>
</organism>
<dbReference type="EMBL" id="AP005679">
    <property type="protein sequence ID" value="BAD33749.1"/>
    <property type="molecule type" value="Genomic_DNA"/>
</dbReference>
<dbReference type="AlphaFoldDB" id="Q69MN3"/>
<feature type="chain" id="PRO_5010141462" evidence="1">
    <location>
        <begin position="25"/>
        <end position="130"/>
    </location>
</feature>
<accession>Q69MN3</accession>
<dbReference type="Proteomes" id="UP000000763">
    <property type="component" value="Chromosome 9"/>
</dbReference>
<dbReference type="EMBL" id="AP005742">
    <property type="protein sequence ID" value="BAD33877.1"/>
    <property type="molecule type" value="Genomic_DNA"/>
</dbReference>
<feature type="signal peptide" evidence="1">
    <location>
        <begin position="1"/>
        <end position="24"/>
    </location>
</feature>
<gene>
    <name evidence="2" type="ORF">OJ1210_A07.25</name>
    <name evidence="3" type="ORF">P0489D11.6</name>
</gene>
<reference evidence="2" key="1">
    <citation type="submission" date="2002-09" db="EMBL/GenBank/DDBJ databases">
        <title>Oryza sativa nipponbare(GA3) genomic DNA, chromosome 9, BAC clone:OJ1210_A07.</title>
        <authorList>
            <person name="Sasaki T."/>
            <person name="Matsumoto T."/>
            <person name="Hattori M."/>
            <person name="Sakaki Y."/>
            <person name="Katayose Y."/>
        </authorList>
    </citation>
    <scope>NUCLEOTIDE SEQUENCE</scope>
</reference>
<dbReference type="HOGENOM" id="CLU_1828566_0_0_1"/>